<feature type="domain" description="Pyrroloquinoline quinone-dependent pyranose dehydrogenase beta-propeller" evidence="1">
    <location>
        <begin position="41"/>
        <end position="360"/>
    </location>
</feature>
<dbReference type="PATRIC" id="fig|1618610.3.peg.623"/>
<evidence type="ECO:0000259" key="1">
    <source>
        <dbReference type="Pfam" id="PF22807"/>
    </source>
</evidence>
<accession>A0A0G1NA51</accession>
<proteinExistence type="predicted"/>
<dbReference type="Gene3D" id="2.120.10.30">
    <property type="entry name" value="TolB, C-terminal domain"/>
    <property type="match status" value="1"/>
</dbReference>
<dbReference type="EMBL" id="LCJQ01000018">
    <property type="protein sequence ID" value="KKT81074.1"/>
    <property type="molecule type" value="Genomic_DNA"/>
</dbReference>
<dbReference type="InterPro" id="IPR011041">
    <property type="entry name" value="Quinoprot_gluc/sorb_DH_b-prop"/>
</dbReference>
<dbReference type="InterPro" id="IPR054539">
    <property type="entry name" value="Beta-prop_PDH"/>
</dbReference>
<reference evidence="2 3" key="1">
    <citation type="journal article" date="2015" name="Nature">
        <title>rRNA introns, odd ribosomes, and small enigmatic genomes across a large radiation of phyla.</title>
        <authorList>
            <person name="Brown C.T."/>
            <person name="Hug L.A."/>
            <person name="Thomas B.C."/>
            <person name="Sharon I."/>
            <person name="Castelle C.J."/>
            <person name="Singh A."/>
            <person name="Wilkins M.J."/>
            <person name="Williams K.H."/>
            <person name="Banfield J.F."/>
        </authorList>
    </citation>
    <scope>NUCLEOTIDE SEQUENCE [LARGE SCALE GENOMIC DNA]</scope>
</reference>
<evidence type="ECO:0000313" key="2">
    <source>
        <dbReference type="EMBL" id="KKT81074.1"/>
    </source>
</evidence>
<dbReference type="Pfam" id="PF22807">
    <property type="entry name" value="TrAA12"/>
    <property type="match status" value="1"/>
</dbReference>
<dbReference type="SUPFAM" id="SSF50952">
    <property type="entry name" value="Soluble quinoprotein glucose dehydrogenase"/>
    <property type="match status" value="1"/>
</dbReference>
<dbReference type="InterPro" id="IPR011042">
    <property type="entry name" value="6-blade_b-propeller_TolB-like"/>
</dbReference>
<protein>
    <recommendedName>
        <fullName evidence="1">Pyrroloquinoline quinone-dependent pyranose dehydrogenase beta-propeller domain-containing protein</fullName>
    </recommendedName>
</protein>
<name>A0A0G1NA51_9BACT</name>
<gene>
    <name evidence="2" type="ORF">UW78_C0018G0024</name>
</gene>
<organism evidence="2 3">
    <name type="scientific">Candidatus Azambacteria bacterium GW2011_GWA1_44_9</name>
    <dbReference type="NCBI Taxonomy" id="1618610"/>
    <lineage>
        <taxon>Bacteria</taxon>
        <taxon>Candidatus Azamiibacteriota</taxon>
    </lineage>
</organism>
<dbReference type="PANTHER" id="PTHR19328">
    <property type="entry name" value="HEDGEHOG-INTERACTING PROTEIN"/>
    <property type="match status" value="1"/>
</dbReference>
<comment type="caution">
    <text evidence="2">The sequence shown here is derived from an EMBL/GenBank/DDBJ whole genome shotgun (WGS) entry which is preliminary data.</text>
</comment>
<dbReference type="PANTHER" id="PTHR19328:SF53">
    <property type="entry name" value="MEMBRANE PROTEIN"/>
    <property type="match status" value="1"/>
</dbReference>
<dbReference type="Proteomes" id="UP000034595">
    <property type="component" value="Unassembled WGS sequence"/>
</dbReference>
<sequence>MKKILFTLVILVVGVLFYNNRRGEKPTVIPAVNETQFPLALPNGFSISIVAKDLGDPRVLAWDPKGTLLVSIPSQGKVVAIGATQITVVSGLNRPHGIAFLGPTLYIAETNQVAMYDYDLQTKRASNKKKIIDLPAGGNHITRTIGFGPDKNLYISVGSSCNVCIDDERRAKILVYTDRGITDYATGLRNSVFFTWHPTTQELWATEMGRDLIGDNIPPDEVNIIKEGSFYGWPYCYGKNVQDKTFSPTQSCDKATPSYIDLQAHSAPLGLAFIPSSWPAQYRDDLLVAFHGSWNRSEPTGYKVVRMKLDVQGNYEATEDFITGWLAEGSALGRPVDLLFGPDGALSISDDKAGVIYRITH</sequence>
<evidence type="ECO:0000313" key="3">
    <source>
        <dbReference type="Proteomes" id="UP000034595"/>
    </source>
</evidence>
<dbReference type="AlphaFoldDB" id="A0A0G1NA51"/>